<keyword evidence="1" id="KW-0812">Transmembrane</keyword>
<evidence type="ECO:0000256" key="1">
    <source>
        <dbReference type="SAM" id="Phobius"/>
    </source>
</evidence>
<comment type="caution">
    <text evidence="3">The sequence shown here is derived from an EMBL/GenBank/DDBJ whole genome shotgun (WGS) entry which is preliminary data.</text>
</comment>
<protein>
    <recommendedName>
        <fullName evidence="2">DUF1468 domain-containing protein</fullName>
    </recommendedName>
</protein>
<feature type="domain" description="DUF1468" evidence="2">
    <location>
        <begin position="14"/>
        <end position="151"/>
    </location>
</feature>
<gene>
    <name evidence="3" type="ORF">SDC9_128625</name>
</gene>
<name>A0A645CXD7_9ZZZZ</name>
<feature type="transmembrane region" description="Helical" evidence="1">
    <location>
        <begin position="12"/>
        <end position="32"/>
    </location>
</feature>
<accession>A0A645CXD7</accession>
<dbReference type="EMBL" id="VSSQ01030887">
    <property type="protein sequence ID" value="MPM81571.1"/>
    <property type="molecule type" value="Genomic_DNA"/>
</dbReference>
<feature type="transmembrane region" description="Helical" evidence="1">
    <location>
        <begin position="120"/>
        <end position="142"/>
    </location>
</feature>
<sequence length="151" mass="16989">MFRVSYKPSASHWIFPPIIMGVLALLLAVMIMQRAVRCSRSGEPFFNLKTARFFEPGWDKVRFFGSVALFILYIKAMELAGFLAASIVFVFLYSVLYYGVEKLRQIPAAVASGNPWSNAAFRATVVSLVISVVFSTAVWYLFGRVFQITLP</sequence>
<proteinExistence type="predicted"/>
<reference evidence="3" key="1">
    <citation type="submission" date="2019-08" db="EMBL/GenBank/DDBJ databases">
        <authorList>
            <person name="Kucharzyk K."/>
            <person name="Murdoch R.W."/>
            <person name="Higgins S."/>
            <person name="Loffler F."/>
        </authorList>
    </citation>
    <scope>NUCLEOTIDE SEQUENCE</scope>
</reference>
<dbReference type="Pfam" id="PF07331">
    <property type="entry name" value="TctB"/>
    <property type="match status" value="1"/>
</dbReference>
<organism evidence="3">
    <name type="scientific">bioreactor metagenome</name>
    <dbReference type="NCBI Taxonomy" id="1076179"/>
    <lineage>
        <taxon>unclassified sequences</taxon>
        <taxon>metagenomes</taxon>
        <taxon>ecological metagenomes</taxon>
    </lineage>
</organism>
<dbReference type="AlphaFoldDB" id="A0A645CXD7"/>
<evidence type="ECO:0000259" key="2">
    <source>
        <dbReference type="Pfam" id="PF07331"/>
    </source>
</evidence>
<feature type="transmembrane region" description="Helical" evidence="1">
    <location>
        <begin position="79"/>
        <end position="100"/>
    </location>
</feature>
<evidence type="ECO:0000313" key="3">
    <source>
        <dbReference type="EMBL" id="MPM81571.1"/>
    </source>
</evidence>
<keyword evidence="1" id="KW-1133">Transmembrane helix</keyword>
<dbReference type="InterPro" id="IPR009936">
    <property type="entry name" value="DUF1468"/>
</dbReference>
<keyword evidence="1" id="KW-0472">Membrane</keyword>